<dbReference type="EMBL" id="AP021874">
    <property type="protein sequence ID" value="BBO68268.1"/>
    <property type="molecule type" value="Genomic_DNA"/>
</dbReference>
<dbReference type="RefSeq" id="WP_155316446.1">
    <property type="nucleotide sequence ID" value="NZ_AP021874.1"/>
</dbReference>
<evidence type="ECO:0000313" key="1">
    <source>
        <dbReference type="EMBL" id="BBO68268.1"/>
    </source>
</evidence>
<gene>
    <name evidence="1" type="ORF">DSCA_21980</name>
</gene>
<dbReference type="InterPro" id="IPR053784">
    <property type="entry name" value="Choice_anch_U_dom"/>
</dbReference>
<sequence>MGRIFPAILLLASPLWTEAGVIGNATINCCESKTCKVALQNTTLERSIAFIDVTNTNDSGAGSLRAAVAAAGDHDTVRLEGLAGTTVRLFFDPSSPDDDAIICKYDTATGCYHCTACTSISDDLSCLAIKLTDGGQGDDDGVANGMIVDPLGTGEAPRRRRLIGVIGRRLRLFYTDRLSRATTLSIQTVVFCPTLA</sequence>
<dbReference type="AlphaFoldDB" id="A0A5K7YGV3"/>
<keyword evidence="2" id="KW-1185">Reference proteome</keyword>
<protein>
    <submittedName>
        <fullName evidence="1">Uncharacterized protein</fullName>
    </submittedName>
</protein>
<evidence type="ECO:0000313" key="2">
    <source>
        <dbReference type="Proteomes" id="UP000427906"/>
    </source>
</evidence>
<organism evidence="1 2">
    <name type="scientific">Desulfosarcina alkanivorans</name>
    <dbReference type="NCBI Taxonomy" id="571177"/>
    <lineage>
        <taxon>Bacteria</taxon>
        <taxon>Pseudomonadati</taxon>
        <taxon>Thermodesulfobacteriota</taxon>
        <taxon>Desulfobacteria</taxon>
        <taxon>Desulfobacterales</taxon>
        <taxon>Desulfosarcinaceae</taxon>
        <taxon>Desulfosarcina</taxon>
    </lineage>
</organism>
<name>A0A5K7YGV3_9BACT</name>
<dbReference type="NCBIfam" id="NF041766">
    <property type="entry name" value="choice_anch_U"/>
    <property type="match status" value="1"/>
</dbReference>
<dbReference type="KEGG" id="dalk:DSCA_21980"/>
<proteinExistence type="predicted"/>
<dbReference type="Proteomes" id="UP000427906">
    <property type="component" value="Chromosome"/>
</dbReference>
<reference evidence="1 2" key="1">
    <citation type="submission" date="2019-11" db="EMBL/GenBank/DDBJ databases">
        <title>Comparative genomics of hydrocarbon-degrading Desulfosarcina strains.</title>
        <authorList>
            <person name="Watanabe M."/>
            <person name="Kojima H."/>
            <person name="Fukui M."/>
        </authorList>
    </citation>
    <scope>NUCLEOTIDE SEQUENCE [LARGE SCALE GENOMIC DNA]</scope>
    <source>
        <strain evidence="1 2">PL12</strain>
    </source>
</reference>
<accession>A0A5K7YGV3</accession>